<dbReference type="NCBIfam" id="TIGR02407">
    <property type="entry name" value="ectoine_ectB"/>
    <property type="match status" value="1"/>
</dbReference>
<dbReference type="InterPro" id="IPR049704">
    <property type="entry name" value="Aminotrans_3_PPA_site"/>
</dbReference>
<gene>
    <name evidence="8" type="primary">ectB</name>
    <name evidence="8" type="ORF">GCM10022421_31800</name>
</gene>
<dbReference type="RefSeq" id="WP_344965745.1">
    <property type="nucleotide sequence ID" value="NZ_BAABDS010000046.1"/>
</dbReference>
<accession>A0ABP7EN38</accession>
<dbReference type="InterPro" id="IPR012773">
    <property type="entry name" value="Ectoine_EctB"/>
</dbReference>
<dbReference type="CDD" id="cd00610">
    <property type="entry name" value="OAT_like"/>
    <property type="match status" value="1"/>
</dbReference>
<dbReference type="EC" id="2.6.1.76" evidence="7"/>
<name>A0ABP7EN38_9GAMM</name>
<dbReference type="PANTHER" id="PTHR43552:SF2">
    <property type="entry name" value="DIAMINOBUTYRATE--2-OXOGLUTARATE TRANSAMINASE"/>
    <property type="match status" value="1"/>
</dbReference>
<dbReference type="SUPFAM" id="SSF53383">
    <property type="entry name" value="PLP-dependent transferases"/>
    <property type="match status" value="1"/>
</dbReference>
<keyword evidence="5 6" id="KW-0663">Pyridoxal phosphate</keyword>
<evidence type="ECO:0000256" key="3">
    <source>
        <dbReference type="ARBA" id="ARBA00022576"/>
    </source>
</evidence>
<dbReference type="InterPro" id="IPR015422">
    <property type="entry name" value="PyrdxlP-dep_Trfase_small"/>
</dbReference>
<dbReference type="Gene3D" id="3.40.640.10">
    <property type="entry name" value="Type I PLP-dependent aspartate aminotransferase-like (Major domain)"/>
    <property type="match status" value="1"/>
</dbReference>
<dbReference type="EMBL" id="BAABDS010000046">
    <property type="protein sequence ID" value="GAA3721010.1"/>
    <property type="molecule type" value="Genomic_DNA"/>
</dbReference>
<dbReference type="InterPro" id="IPR015424">
    <property type="entry name" value="PyrdxlP-dep_Trfase"/>
</dbReference>
<dbReference type="PANTHER" id="PTHR43552">
    <property type="entry name" value="DIAMINOBUTYRATE--2-OXOGLUTARATE AMINOTRANSFERASE"/>
    <property type="match status" value="1"/>
</dbReference>
<dbReference type="NCBIfam" id="TIGR00709">
    <property type="entry name" value="dat"/>
    <property type="match status" value="1"/>
</dbReference>
<keyword evidence="4 7" id="KW-0808">Transferase</keyword>
<keyword evidence="3 7" id="KW-0032">Aminotransferase</keyword>
<evidence type="ECO:0000256" key="4">
    <source>
        <dbReference type="ARBA" id="ARBA00022679"/>
    </source>
</evidence>
<dbReference type="PIRSF" id="PIRSF000521">
    <property type="entry name" value="Transaminase_4ab_Lys_Orn"/>
    <property type="match status" value="1"/>
</dbReference>
<dbReference type="Gene3D" id="3.90.1150.10">
    <property type="entry name" value="Aspartate Aminotransferase, domain 1"/>
    <property type="match status" value="1"/>
</dbReference>
<comment type="cofactor">
    <cofactor evidence="1 7">
        <name>pyridoxal 5'-phosphate</name>
        <dbReference type="ChEBI" id="CHEBI:597326"/>
    </cofactor>
</comment>
<comment type="caution">
    <text evidence="8">The sequence shown here is derived from an EMBL/GenBank/DDBJ whole genome shotgun (WGS) entry which is preliminary data.</text>
</comment>
<protein>
    <recommendedName>
        <fullName evidence="7">Diaminobutyrate--2-oxoglutarate transaminase</fullName>
        <ecNumber evidence="7">2.6.1.76</ecNumber>
    </recommendedName>
    <alternativeName>
        <fullName evidence="7">DABA aminotransferase</fullName>
    </alternativeName>
</protein>
<dbReference type="Pfam" id="PF00202">
    <property type="entry name" value="Aminotran_3"/>
    <property type="match status" value="1"/>
</dbReference>
<dbReference type="Proteomes" id="UP001501479">
    <property type="component" value="Unassembled WGS sequence"/>
</dbReference>
<dbReference type="PROSITE" id="PS00600">
    <property type="entry name" value="AA_TRANSFER_CLASS_3"/>
    <property type="match status" value="1"/>
</dbReference>
<dbReference type="InterPro" id="IPR004637">
    <property type="entry name" value="Dat"/>
</dbReference>
<evidence type="ECO:0000256" key="1">
    <source>
        <dbReference type="ARBA" id="ARBA00001933"/>
    </source>
</evidence>
<evidence type="ECO:0000256" key="2">
    <source>
        <dbReference type="ARBA" id="ARBA00008954"/>
    </source>
</evidence>
<evidence type="ECO:0000313" key="9">
    <source>
        <dbReference type="Proteomes" id="UP001501479"/>
    </source>
</evidence>
<comment type="catalytic activity">
    <reaction evidence="7">
        <text>L-2,4-diaminobutanoate + 2-oxoglutarate = L-aspartate 4-semialdehyde + L-glutamate</text>
        <dbReference type="Rhea" id="RHEA:11160"/>
        <dbReference type="ChEBI" id="CHEBI:16810"/>
        <dbReference type="ChEBI" id="CHEBI:29985"/>
        <dbReference type="ChEBI" id="CHEBI:58761"/>
        <dbReference type="ChEBI" id="CHEBI:537519"/>
        <dbReference type="EC" id="2.6.1.76"/>
    </reaction>
</comment>
<dbReference type="InterPro" id="IPR005814">
    <property type="entry name" value="Aminotrans_3"/>
</dbReference>
<sequence>MSIFDVMESSVQTYARSFPVTFNKAQGVWLHDQTGKRYLDFLAGAGTLNYGHNHPILKEALIEYIQADGIAHGLDMHTSAKASFLTALQQIILKPRGLDHVAQFTGPTGTNAVEAAMKLARKVTGRSNIVAFTNGFHGVSLGALAATGNQHHRGGAGTSMADISRLPYDGYPGAGEDSLLLFETMLNDNSSGLDKPAAVLFEVVQGEGGLNASSVAWLQRLEKICRAHDILLIADDIQAGCGRTGTFFSFEPAGIKPDIITLSKSLSGMGLPFALVLLRPELDQWSPGEHNGTFRGNNHAFITARKALETFWQDDAFAADVRAKGELVTKRLQAMADRFPQLFDKVKGRGLMQGIACRDGDIADVITSKCFERGLIIETAGPNDEVVKCLCPLIITEAELTQGLDWLEDAIVETASERLKKAS</sequence>
<organism evidence="8 9">
    <name type="scientific">Oceanisphaera sediminis</name>
    <dbReference type="NCBI Taxonomy" id="981381"/>
    <lineage>
        <taxon>Bacteria</taxon>
        <taxon>Pseudomonadati</taxon>
        <taxon>Pseudomonadota</taxon>
        <taxon>Gammaproteobacteria</taxon>
        <taxon>Aeromonadales</taxon>
        <taxon>Aeromonadaceae</taxon>
        <taxon>Oceanisphaera</taxon>
    </lineage>
</organism>
<evidence type="ECO:0000313" key="8">
    <source>
        <dbReference type="EMBL" id="GAA3721010.1"/>
    </source>
</evidence>
<dbReference type="NCBIfam" id="NF006733">
    <property type="entry name" value="PRK09264.1"/>
    <property type="match status" value="1"/>
</dbReference>
<proteinExistence type="inferred from homology"/>
<evidence type="ECO:0000256" key="5">
    <source>
        <dbReference type="ARBA" id="ARBA00022898"/>
    </source>
</evidence>
<evidence type="ECO:0000256" key="6">
    <source>
        <dbReference type="RuleBase" id="RU003560"/>
    </source>
</evidence>
<reference evidence="9" key="1">
    <citation type="journal article" date="2019" name="Int. J. Syst. Evol. Microbiol.">
        <title>The Global Catalogue of Microorganisms (GCM) 10K type strain sequencing project: providing services to taxonomists for standard genome sequencing and annotation.</title>
        <authorList>
            <consortium name="The Broad Institute Genomics Platform"/>
            <consortium name="The Broad Institute Genome Sequencing Center for Infectious Disease"/>
            <person name="Wu L."/>
            <person name="Ma J."/>
        </authorList>
    </citation>
    <scope>NUCLEOTIDE SEQUENCE [LARGE SCALE GENOMIC DNA]</scope>
    <source>
        <strain evidence="9">JCM 17329</strain>
    </source>
</reference>
<dbReference type="InterPro" id="IPR015421">
    <property type="entry name" value="PyrdxlP-dep_Trfase_major"/>
</dbReference>
<keyword evidence="9" id="KW-1185">Reference proteome</keyword>
<evidence type="ECO:0000256" key="7">
    <source>
        <dbReference type="RuleBase" id="RU365034"/>
    </source>
</evidence>
<comment type="pathway">
    <text evidence="7">Amine and polyamine biosynthesis; ectoine biosynthesis; L-ectoine from L-aspartate 4-semialdehyde: step 1/3.</text>
</comment>
<comment type="function">
    <text evidence="7">Catalyzes reversively the conversion of L-aspartate beta-semialdehyde (ASA) to L-2,4-diaminobutyrate (DABA) by transamination with L-glutamate.</text>
</comment>
<comment type="similarity">
    <text evidence="2 6">Belongs to the class-III pyridoxal-phosphate-dependent aminotransferase family.</text>
</comment>